<feature type="region of interest" description="Disordered" evidence="11">
    <location>
        <begin position="436"/>
        <end position="485"/>
    </location>
</feature>
<dbReference type="EC" id="2.7.7.-" evidence="10"/>
<keyword evidence="6 10" id="KW-0235">DNA replication</keyword>
<dbReference type="GO" id="GO:0046872">
    <property type="term" value="F:metal ion binding"/>
    <property type="evidence" value="ECO:0007669"/>
    <property type="project" value="UniProtKB-KW"/>
</dbReference>
<dbReference type="InterPro" id="IPR002755">
    <property type="entry name" value="DNA_primase_S"/>
</dbReference>
<feature type="transmembrane region" description="Helical" evidence="12">
    <location>
        <begin position="493"/>
        <end position="515"/>
    </location>
</feature>
<dbReference type="GO" id="GO:0003899">
    <property type="term" value="F:DNA-directed RNA polymerase activity"/>
    <property type="evidence" value="ECO:0007669"/>
    <property type="project" value="InterPro"/>
</dbReference>
<proteinExistence type="inferred from homology"/>
<organism evidence="13 14">
    <name type="scientific">Hermanssonia centrifuga</name>
    <dbReference type="NCBI Taxonomy" id="98765"/>
    <lineage>
        <taxon>Eukaryota</taxon>
        <taxon>Fungi</taxon>
        <taxon>Dikarya</taxon>
        <taxon>Basidiomycota</taxon>
        <taxon>Agaricomycotina</taxon>
        <taxon>Agaricomycetes</taxon>
        <taxon>Polyporales</taxon>
        <taxon>Meruliaceae</taxon>
        <taxon>Hermanssonia</taxon>
    </lineage>
</organism>
<keyword evidence="9" id="KW-0804">Transcription</keyword>
<dbReference type="InterPro" id="IPR014052">
    <property type="entry name" value="DNA_primase_ssu_euk/arc"/>
</dbReference>
<keyword evidence="7" id="KW-0479">Metal-binding</keyword>
<keyword evidence="8" id="KW-0862">Zinc</keyword>
<evidence type="ECO:0000256" key="5">
    <source>
        <dbReference type="ARBA" id="ARBA00022695"/>
    </source>
</evidence>
<keyword evidence="12" id="KW-0812">Transmembrane</keyword>
<dbReference type="AlphaFoldDB" id="A0A4S4KWP2"/>
<dbReference type="SUPFAM" id="SSF56747">
    <property type="entry name" value="Prim-pol domain"/>
    <property type="match status" value="1"/>
</dbReference>
<keyword evidence="3 10" id="KW-0639">Primosome</keyword>
<accession>A0A4S4KWP2</accession>
<dbReference type="CDD" id="cd04860">
    <property type="entry name" value="AE_Prim_S"/>
    <property type="match status" value="1"/>
</dbReference>
<dbReference type="PANTHER" id="PTHR10536">
    <property type="entry name" value="DNA PRIMASE SMALL SUBUNIT"/>
    <property type="match status" value="1"/>
</dbReference>
<evidence type="ECO:0000256" key="8">
    <source>
        <dbReference type="ARBA" id="ARBA00022833"/>
    </source>
</evidence>
<name>A0A4S4KWP2_9APHY</name>
<evidence type="ECO:0000256" key="7">
    <source>
        <dbReference type="ARBA" id="ARBA00022723"/>
    </source>
</evidence>
<dbReference type="EMBL" id="SGPJ01000023">
    <property type="protein sequence ID" value="THH01460.1"/>
    <property type="molecule type" value="Genomic_DNA"/>
</dbReference>
<evidence type="ECO:0000256" key="2">
    <source>
        <dbReference type="ARBA" id="ARBA00022478"/>
    </source>
</evidence>
<protein>
    <recommendedName>
        <fullName evidence="10">DNA primase</fullName>
        <ecNumber evidence="10">2.7.7.-</ecNumber>
    </recommendedName>
</protein>
<evidence type="ECO:0000256" key="4">
    <source>
        <dbReference type="ARBA" id="ARBA00022679"/>
    </source>
</evidence>
<evidence type="ECO:0000256" key="6">
    <source>
        <dbReference type="ARBA" id="ARBA00022705"/>
    </source>
</evidence>
<gene>
    <name evidence="13" type="ORF">EW026_g1243</name>
</gene>
<keyword evidence="14" id="KW-1185">Reference proteome</keyword>
<dbReference type="GO" id="GO:0006269">
    <property type="term" value="P:DNA replication, synthesis of primer"/>
    <property type="evidence" value="ECO:0007669"/>
    <property type="project" value="UniProtKB-KW"/>
</dbReference>
<keyword evidence="5" id="KW-0548">Nucleotidyltransferase</keyword>
<evidence type="ECO:0000256" key="3">
    <source>
        <dbReference type="ARBA" id="ARBA00022515"/>
    </source>
</evidence>
<evidence type="ECO:0000256" key="11">
    <source>
        <dbReference type="SAM" id="MobiDB-lite"/>
    </source>
</evidence>
<keyword evidence="2 10" id="KW-0240">DNA-directed RNA polymerase</keyword>
<dbReference type="FunFam" id="3.90.920.10:FF:000003">
    <property type="entry name" value="DNA primase"/>
    <property type="match status" value="1"/>
</dbReference>
<keyword evidence="4 10" id="KW-0808">Transferase</keyword>
<evidence type="ECO:0000313" key="14">
    <source>
        <dbReference type="Proteomes" id="UP000309038"/>
    </source>
</evidence>
<dbReference type="NCBIfam" id="TIGR00335">
    <property type="entry name" value="primase_sml"/>
    <property type="match status" value="1"/>
</dbReference>
<sequence length="572" mass="65139">MTSEKEPLTPELMLAFYRRLYPFKSVFNWLNHEHTPTKLFTQREFAFTLQGDVYLRYQSFLSVDELKKQVCTMNPTRFEIGPMYSARPRDRKTVRPGSFTPLLRELVFDIDMTDYDSIRTCCSDAAICNRCWAFISIAVRVLDQGIRDQFGYKHLLWVYSGRRGIHLWISDKEAMTLTDEQRKALVGWMTVIQGGKEMHKKVNVRVKSNPLPPSIKERFVDLILIDQECFQSESGYEELLKLIPDNIAVSNLRTKWRSTDCSSEEKWTDIKKEIRNAGGENTLRGSLIFAAMEDIILQYTYPRLDAEVSKHRNHLLKAPFCIHPKTGRVCVPVDPRTIEKFNPENVPTINQLLQELDLGSQDATQNSEHHSDWEKTSLKPYVELMDRHVLALMEEVRKSKRGAGRRFLILTFFHISVQDPGPRRSQHDTLTHSFLPAAMSTNPPLPPSATSPLTTPAATSSLVASGTPVTSSANQYDSGSSGSSATMHTLSTVMPGFLIAFVCVISIFLACGIAHGRRRRAMLNRQVLPPLPRYPSSYASPRRTKKKKRILVKPKLWEVDVKGVHTRPVTST</sequence>
<keyword evidence="12" id="KW-1133">Transmembrane helix</keyword>
<feature type="compositionally biased region" description="Polar residues" evidence="11">
    <location>
        <begin position="463"/>
        <end position="485"/>
    </location>
</feature>
<comment type="caution">
    <text evidence="13">The sequence shown here is derived from an EMBL/GenBank/DDBJ whole genome shotgun (WGS) entry which is preliminary data.</text>
</comment>
<comment type="similarity">
    <text evidence="1 10">Belongs to the eukaryotic-type primase small subunit family.</text>
</comment>
<dbReference type="Pfam" id="PF01896">
    <property type="entry name" value="DNA_primase_S"/>
    <property type="match status" value="1"/>
</dbReference>
<reference evidence="13 14" key="1">
    <citation type="submission" date="2019-02" db="EMBL/GenBank/DDBJ databases">
        <title>Genome sequencing of the rare red list fungi Phlebia centrifuga.</title>
        <authorList>
            <person name="Buettner E."/>
            <person name="Kellner H."/>
        </authorList>
    </citation>
    <scope>NUCLEOTIDE SEQUENCE [LARGE SCALE GENOMIC DNA]</scope>
    <source>
        <strain evidence="13 14">DSM 108282</strain>
    </source>
</reference>
<evidence type="ECO:0000256" key="1">
    <source>
        <dbReference type="ARBA" id="ARBA00009762"/>
    </source>
</evidence>
<keyword evidence="12" id="KW-0472">Membrane</keyword>
<dbReference type="Gene3D" id="3.90.920.10">
    <property type="entry name" value="DNA primase, PRIM domain"/>
    <property type="match status" value="1"/>
</dbReference>
<evidence type="ECO:0000256" key="10">
    <source>
        <dbReference type="RuleBase" id="RU003514"/>
    </source>
</evidence>
<evidence type="ECO:0000256" key="12">
    <source>
        <dbReference type="SAM" id="Phobius"/>
    </source>
</evidence>
<evidence type="ECO:0000256" key="9">
    <source>
        <dbReference type="ARBA" id="ARBA00023163"/>
    </source>
</evidence>
<feature type="compositionally biased region" description="Low complexity" evidence="11">
    <location>
        <begin position="450"/>
        <end position="462"/>
    </location>
</feature>
<dbReference type="GO" id="GO:0005658">
    <property type="term" value="C:alpha DNA polymerase:primase complex"/>
    <property type="evidence" value="ECO:0007669"/>
    <property type="project" value="UniProtKB-ARBA"/>
</dbReference>
<evidence type="ECO:0000313" key="13">
    <source>
        <dbReference type="EMBL" id="THH01460.1"/>
    </source>
</evidence>
<dbReference type="Proteomes" id="UP000309038">
    <property type="component" value="Unassembled WGS sequence"/>
</dbReference>